<proteinExistence type="predicted"/>
<dbReference type="EMBL" id="SHMP01000005">
    <property type="protein sequence ID" value="RZV08827.1"/>
    <property type="molecule type" value="Genomic_DNA"/>
</dbReference>
<dbReference type="RefSeq" id="WP_130500965.1">
    <property type="nucleotide sequence ID" value="NZ_SHMP01000005.1"/>
</dbReference>
<feature type="compositionally biased region" description="Polar residues" evidence="1">
    <location>
        <begin position="23"/>
        <end position="33"/>
    </location>
</feature>
<feature type="region of interest" description="Disordered" evidence="1">
    <location>
        <begin position="1"/>
        <end position="44"/>
    </location>
</feature>
<protein>
    <submittedName>
        <fullName evidence="3">Uncharacterized protein</fullName>
    </submittedName>
</protein>
<name>A0A482YC61_9EURY</name>
<dbReference type="Proteomes" id="UP000291097">
    <property type="component" value="Unassembled WGS sequence"/>
</dbReference>
<dbReference type="AlphaFoldDB" id="A0A482YC61"/>
<comment type="caution">
    <text evidence="3">The sequence shown here is derived from an EMBL/GenBank/DDBJ whole genome shotgun (WGS) entry which is preliminary data.</text>
</comment>
<keyword evidence="2" id="KW-1133">Transmembrane helix</keyword>
<keyword evidence="2" id="KW-0472">Membrane</keyword>
<sequence>MRLTPSWLRSSSEGDAEERSGDSETTSGFTMVSTPGHDFSKTDTNETRAQEFIPDSDTALVAALDELNTPVTVDEVTDELVEPARPTIETWATVHERLHQDRLPALDAAGAIEFDETRGVLERSMTRANENQFFSSAVLAAISLGLLCVVIALVSVSVLIS</sequence>
<evidence type="ECO:0000256" key="1">
    <source>
        <dbReference type="SAM" id="MobiDB-lite"/>
    </source>
</evidence>
<keyword evidence="2" id="KW-0812">Transmembrane</keyword>
<accession>A0A482YC61</accession>
<evidence type="ECO:0000313" key="3">
    <source>
        <dbReference type="EMBL" id="RZV08827.1"/>
    </source>
</evidence>
<reference evidence="3 4" key="1">
    <citation type="submission" date="2019-02" db="EMBL/GenBank/DDBJ databases">
        <title>Genomic Encyclopedia of Archaeal and Bacterial Type Strains, Phase II (KMG-II): from individual species to whole genera.</title>
        <authorList>
            <person name="Goeker M."/>
        </authorList>
    </citation>
    <scope>NUCLEOTIDE SEQUENCE [LARGE SCALE GENOMIC DNA]</scope>
    <source>
        <strain evidence="3 4">DSM 18328</strain>
    </source>
</reference>
<evidence type="ECO:0000256" key="2">
    <source>
        <dbReference type="SAM" id="Phobius"/>
    </source>
</evidence>
<gene>
    <name evidence="3" type="ORF">BDK88_2904</name>
</gene>
<evidence type="ECO:0000313" key="4">
    <source>
        <dbReference type="Proteomes" id="UP000291097"/>
    </source>
</evidence>
<feature type="transmembrane region" description="Helical" evidence="2">
    <location>
        <begin position="133"/>
        <end position="160"/>
    </location>
</feature>
<organism evidence="3 4">
    <name type="scientific">Natrinema hispanicum</name>
    <dbReference type="NCBI Taxonomy" id="392421"/>
    <lineage>
        <taxon>Archaea</taxon>
        <taxon>Methanobacteriati</taxon>
        <taxon>Methanobacteriota</taxon>
        <taxon>Stenosarchaea group</taxon>
        <taxon>Halobacteria</taxon>
        <taxon>Halobacteriales</taxon>
        <taxon>Natrialbaceae</taxon>
        <taxon>Natrinema</taxon>
    </lineage>
</organism>